<proteinExistence type="predicted"/>
<name>A0A8X7C3T7_9ARAC</name>
<evidence type="ECO:0000313" key="2">
    <source>
        <dbReference type="Proteomes" id="UP000886998"/>
    </source>
</evidence>
<evidence type="ECO:0000313" key="1">
    <source>
        <dbReference type="EMBL" id="GFY53028.1"/>
    </source>
</evidence>
<dbReference type="AlphaFoldDB" id="A0A8X7C3T7"/>
<sequence>MEINDPRHGFVPVSKKLVNDMLIFSSDYEGLTENSQLVRNPAILRVSSKKEEIINSTDSKSAKKWSPIYALRLTHRLYRMFQTKFWLQWKLMHQMSKQMDKV</sequence>
<gene>
    <name evidence="1" type="ORF">TNIN_494421</name>
</gene>
<keyword evidence="2" id="KW-1185">Reference proteome</keyword>
<organism evidence="1 2">
    <name type="scientific">Trichonephila inaurata madagascariensis</name>
    <dbReference type="NCBI Taxonomy" id="2747483"/>
    <lineage>
        <taxon>Eukaryota</taxon>
        <taxon>Metazoa</taxon>
        <taxon>Ecdysozoa</taxon>
        <taxon>Arthropoda</taxon>
        <taxon>Chelicerata</taxon>
        <taxon>Arachnida</taxon>
        <taxon>Araneae</taxon>
        <taxon>Araneomorphae</taxon>
        <taxon>Entelegynae</taxon>
        <taxon>Araneoidea</taxon>
        <taxon>Nephilidae</taxon>
        <taxon>Trichonephila</taxon>
        <taxon>Trichonephila inaurata</taxon>
    </lineage>
</organism>
<protein>
    <submittedName>
        <fullName evidence="1">Uncharacterized protein</fullName>
    </submittedName>
</protein>
<dbReference type="Proteomes" id="UP000886998">
    <property type="component" value="Unassembled WGS sequence"/>
</dbReference>
<reference evidence="1" key="1">
    <citation type="submission" date="2020-08" db="EMBL/GenBank/DDBJ databases">
        <title>Multicomponent nature underlies the extraordinary mechanical properties of spider dragline silk.</title>
        <authorList>
            <person name="Kono N."/>
            <person name="Nakamura H."/>
            <person name="Mori M."/>
            <person name="Yoshida Y."/>
            <person name="Ohtoshi R."/>
            <person name="Malay A.D."/>
            <person name="Moran D.A.P."/>
            <person name="Tomita M."/>
            <person name="Numata K."/>
            <person name="Arakawa K."/>
        </authorList>
    </citation>
    <scope>NUCLEOTIDE SEQUENCE</scope>
</reference>
<dbReference type="EMBL" id="BMAV01009026">
    <property type="protein sequence ID" value="GFY53028.1"/>
    <property type="molecule type" value="Genomic_DNA"/>
</dbReference>
<accession>A0A8X7C3T7</accession>
<comment type="caution">
    <text evidence="1">The sequence shown here is derived from an EMBL/GenBank/DDBJ whole genome shotgun (WGS) entry which is preliminary data.</text>
</comment>